<protein>
    <submittedName>
        <fullName evidence="1">Uncharacterized protein</fullName>
    </submittedName>
</protein>
<proteinExistence type="predicted"/>
<evidence type="ECO:0000313" key="2">
    <source>
        <dbReference type="Proteomes" id="UP001221411"/>
    </source>
</evidence>
<dbReference type="Proteomes" id="UP001221411">
    <property type="component" value="Unassembled WGS sequence"/>
</dbReference>
<name>A0ABT5ELA9_9BACT</name>
<keyword evidence="2" id="KW-1185">Reference proteome</keyword>
<dbReference type="RefSeq" id="WP_271917984.1">
    <property type="nucleotide sequence ID" value="NZ_JAQNDO010000001.1"/>
</dbReference>
<comment type="caution">
    <text evidence="1">The sequence shown here is derived from an EMBL/GenBank/DDBJ whole genome shotgun (WGS) entry which is preliminary data.</text>
</comment>
<reference evidence="1 2" key="1">
    <citation type="submission" date="2022-11" db="EMBL/GenBank/DDBJ databases">
        <title>Minimal conservation of predation-associated metabolite biosynthetic gene clusters underscores biosynthetic potential of Myxococcota including descriptions for ten novel species: Archangium lansinium sp. nov., Myxococcus landrumus sp. nov., Nannocystis bai.</title>
        <authorList>
            <person name="Ahearne A."/>
            <person name="Stevens C."/>
            <person name="Dowd S."/>
        </authorList>
    </citation>
    <scope>NUCLEOTIDE SEQUENCE [LARGE SCALE GENOMIC DNA]</scope>
    <source>
        <strain evidence="1 2">RJM3</strain>
    </source>
</reference>
<gene>
    <name evidence="1" type="ORF">POL67_14705</name>
</gene>
<evidence type="ECO:0000313" key="1">
    <source>
        <dbReference type="EMBL" id="MDC0742603.1"/>
    </source>
</evidence>
<sequence>MTPIERLLSELIDDEEHRATYHDISTPMMRLVALLHDSKPLNEAIGSGDAQRIAAAKEPFEAIVTELRAITAELAPSLERAMAERGWPEAQRVDLRQFVAKTLDFYTQFIGRLNNPAQLFDSIGKPIGDA</sequence>
<organism evidence="1 2">
    <name type="scientific">Polyangium mundeleinium</name>
    <dbReference type="NCBI Taxonomy" id="2995306"/>
    <lineage>
        <taxon>Bacteria</taxon>
        <taxon>Pseudomonadati</taxon>
        <taxon>Myxococcota</taxon>
        <taxon>Polyangia</taxon>
        <taxon>Polyangiales</taxon>
        <taxon>Polyangiaceae</taxon>
        <taxon>Polyangium</taxon>
    </lineage>
</organism>
<dbReference type="EMBL" id="JAQNDO010000001">
    <property type="protein sequence ID" value="MDC0742603.1"/>
    <property type="molecule type" value="Genomic_DNA"/>
</dbReference>
<accession>A0ABT5ELA9</accession>